<dbReference type="GO" id="GO:0022857">
    <property type="term" value="F:transmembrane transporter activity"/>
    <property type="evidence" value="ECO:0007669"/>
    <property type="project" value="InterPro"/>
</dbReference>
<feature type="transmembrane region" description="Helical" evidence="4">
    <location>
        <begin position="190"/>
        <end position="211"/>
    </location>
</feature>
<feature type="transmembrane region" description="Helical" evidence="4">
    <location>
        <begin position="134"/>
        <end position="153"/>
    </location>
</feature>
<feature type="region of interest" description="Disordered" evidence="3">
    <location>
        <begin position="379"/>
        <end position="416"/>
    </location>
</feature>
<evidence type="ECO:0000256" key="3">
    <source>
        <dbReference type="SAM" id="MobiDB-lite"/>
    </source>
</evidence>
<dbReference type="VEuPathDB" id="FungiDB:AB675_2624"/>
<dbReference type="Pfam" id="PF07690">
    <property type="entry name" value="MFS_1"/>
    <property type="match status" value="1"/>
</dbReference>
<dbReference type="SUPFAM" id="SSF103473">
    <property type="entry name" value="MFS general substrate transporter"/>
    <property type="match status" value="1"/>
</dbReference>
<dbReference type="InterPro" id="IPR050327">
    <property type="entry name" value="Proton-linked_MCT"/>
</dbReference>
<dbReference type="PANTHER" id="PTHR11360">
    <property type="entry name" value="MONOCARBOXYLATE TRANSPORTER"/>
    <property type="match status" value="1"/>
</dbReference>
<evidence type="ECO:0000256" key="4">
    <source>
        <dbReference type="SAM" id="Phobius"/>
    </source>
</evidence>
<dbReference type="PANTHER" id="PTHR11360:SF234">
    <property type="entry name" value="MFS-TYPE TRANSPORTER DBAD-RELATED"/>
    <property type="match status" value="1"/>
</dbReference>
<keyword evidence="4" id="KW-0812">Transmembrane</keyword>
<dbReference type="AlphaFoldDB" id="A0A0N1P196"/>
<name>A0A0N1P196_9EURO</name>
<gene>
    <name evidence="5" type="ORF">AB675_2624</name>
</gene>
<feature type="transmembrane region" description="Helical" evidence="4">
    <location>
        <begin position="352"/>
        <end position="370"/>
    </location>
</feature>
<evidence type="ECO:0000256" key="1">
    <source>
        <dbReference type="ARBA" id="ARBA00004141"/>
    </source>
</evidence>
<protein>
    <submittedName>
        <fullName evidence="5">Putative transporter MCH4</fullName>
    </submittedName>
</protein>
<sequence>MDPATMGALNAPPIPNVDGIEVQGDVASEEEKEADRQSSLEENMHNPIAYWASYGPPPDGGLQAWLQVLAGFSIFFNTWGLIATYGVFQSYYLTLPTLPGSSSTIAWIGSLYSFTTFFACFITGPIFDRGYLRALLLTGTFLLVFAFMMISLADRLYQFILAQGVCAGLGSGILFSTCSPILVQWWARHLGLANGIVASGAAVAGIIYPIAFHKLLPAVGFPWAVRILGFIALTTLLPANIFLKRRIPPGKPRAWLDHSLWIDWPFIAYMCAALLAVIGLYSMLFFLSSFVKQQHLLREDMSFYILPILNAGNSDGHTDGNESGVRWAGSLAGGPGGGSVLSYGGGHDWNALWVYGGLAYLAAGLCYVIVRHLHLKQMKEDKEREEREYNKEDVELEEKKQEEEQSPEGMPVTTAG</sequence>
<keyword evidence="4" id="KW-0472">Membrane</keyword>
<comment type="subcellular location">
    <subcellularLocation>
        <location evidence="1">Membrane</location>
        <topology evidence="1">Multi-pass membrane protein</topology>
    </subcellularLocation>
</comment>
<feature type="transmembrane region" description="Helical" evidence="4">
    <location>
        <begin position="64"/>
        <end position="85"/>
    </location>
</feature>
<dbReference type="InterPro" id="IPR011701">
    <property type="entry name" value="MFS"/>
</dbReference>
<dbReference type="OrthoDB" id="6499973at2759"/>
<dbReference type="GO" id="GO:0016020">
    <property type="term" value="C:membrane"/>
    <property type="evidence" value="ECO:0007669"/>
    <property type="project" value="UniProtKB-SubCell"/>
</dbReference>
<organism evidence="5 6">
    <name type="scientific">Cyphellophora attinorum</name>
    <dbReference type="NCBI Taxonomy" id="1664694"/>
    <lineage>
        <taxon>Eukaryota</taxon>
        <taxon>Fungi</taxon>
        <taxon>Dikarya</taxon>
        <taxon>Ascomycota</taxon>
        <taxon>Pezizomycotina</taxon>
        <taxon>Eurotiomycetes</taxon>
        <taxon>Chaetothyriomycetidae</taxon>
        <taxon>Chaetothyriales</taxon>
        <taxon>Cyphellophoraceae</taxon>
        <taxon>Cyphellophora</taxon>
    </lineage>
</organism>
<dbReference type="RefSeq" id="XP_018004770.1">
    <property type="nucleotide sequence ID" value="XM_018142612.1"/>
</dbReference>
<evidence type="ECO:0000256" key="2">
    <source>
        <dbReference type="ARBA" id="ARBA00006727"/>
    </source>
</evidence>
<dbReference type="Proteomes" id="UP000038010">
    <property type="component" value="Unassembled WGS sequence"/>
</dbReference>
<comment type="caution">
    <text evidence="5">The sequence shown here is derived from an EMBL/GenBank/DDBJ whole genome shotgun (WGS) entry which is preliminary data.</text>
</comment>
<evidence type="ECO:0000313" key="6">
    <source>
        <dbReference type="Proteomes" id="UP000038010"/>
    </source>
</evidence>
<feature type="transmembrane region" description="Helical" evidence="4">
    <location>
        <begin position="223"/>
        <end position="243"/>
    </location>
</feature>
<comment type="similarity">
    <text evidence="2">Belongs to the major facilitator superfamily. Monocarboxylate porter (TC 2.A.1.13) family.</text>
</comment>
<keyword evidence="6" id="KW-1185">Reference proteome</keyword>
<dbReference type="GeneID" id="28734492"/>
<feature type="compositionally biased region" description="Basic and acidic residues" evidence="3">
    <location>
        <begin position="379"/>
        <end position="403"/>
    </location>
</feature>
<dbReference type="Gene3D" id="1.20.1250.20">
    <property type="entry name" value="MFS general substrate transporter like domains"/>
    <property type="match status" value="1"/>
</dbReference>
<dbReference type="EMBL" id="LFJN01000002">
    <property type="protein sequence ID" value="KPI44807.1"/>
    <property type="molecule type" value="Genomic_DNA"/>
</dbReference>
<proteinExistence type="inferred from homology"/>
<feature type="transmembrane region" description="Helical" evidence="4">
    <location>
        <begin position="264"/>
        <end position="287"/>
    </location>
</feature>
<dbReference type="InterPro" id="IPR036259">
    <property type="entry name" value="MFS_trans_sf"/>
</dbReference>
<feature type="transmembrane region" description="Helical" evidence="4">
    <location>
        <begin position="159"/>
        <end position="183"/>
    </location>
</feature>
<reference evidence="5 6" key="1">
    <citation type="submission" date="2015-06" db="EMBL/GenBank/DDBJ databases">
        <title>Draft genome of the ant-associated black yeast Phialophora attae CBS 131958.</title>
        <authorList>
            <person name="Moreno L.F."/>
            <person name="Stielow B.J."/>
            <person name="de Hoog S."/>
            <person name="Vicente V.A."/>
            <person name="Weiss V.A."/>
            <person name="de Vries M."/>
            <person name="Cruz L.M."/>
            <person name="Souza E.M."/>
        </authorList>
    </citation>
    <scope>NUCLEOTIDE SEQUENCE [LARGE SCALE GENOMIC DNA]</scope>
    <source>
        <strain evidence="5 6">CBS 131958</strain>
    </source>
</reference>
<feature type="transmembrane region" description="Helical" evidence="4">
    <location>
        <begin position="105"/>
        <end position="127"/>
    </location>
</feature>
<evidence type="ECO:0000313" key="5">
    <source>
        <dbReference type="EMBL" id="KPI44807.1"/>
    </source>
</evidence>
<keyword evidence="4" id="KW-1133">Transmembrane helix</keyword>
<accession>A0A0N1P196</accession>